<dbReference type="GO" id="GO:0070878">
    <property type="term" value="F:primary miRNA binding"/>
    <property type="evidence" value="ECO:0007669"/>
    <property type="project" value="TreeGrafter"/>
</dbReference>
<proteinExistence type="predicted"/>
<evidence type="ECO:0000313" key="2">
    <source>
        <dbReference type="EMBL" id="CAH0595547.1"/>
    </source>
</evidence>
<keyword evidence="3" id="KW-1185">Reference proteome</keyword>
<feature type="compositionally biased region" description="Basic and acidic residues" evidence="1">
    <location>
        <begin position="511"/>
        <end position="521"/>
    </location>
</feature>
<feature type="region of interest" description="Disordered" evidence="1">
    <location>
        <begin position="382"/>
        <end position="405"/>
    </location>
</feature>
<dbReference type="GO" id="GO:0070877">
    <property type="term" value="C:microprocessor complex"/>
    <property type="evidence" value="ECO:0007669"/>
    <property type="project" value="InterPro"/>
</dbReference>
<feature type="compositionally biased region" description="Basic and acidic residues" evidence="1">
    <location>
        <begin position="45"/>
        <end position="54"/>
    </location>
</feature>
<feature type="region of interest" description="Disordered" evidence="1">
    <location>
        <begin position="190"/>
        <end position="283"/>
    </location>
</feature>
<dbReference type="InterPro" id="IPR040375">
    <property type="entry name" value="DGCR8"/>
</dbReference>
<dbReference type="GO" id="GO:0003725">
    <property type="term" value="F:double-stranded RNA binding"/>
    <property type="evidence" value="ECO:0007669"/>
    <property type="project" value="TreeGrafter"/>
</dbReference>
<evidence type="ECO:0000313" key="3">
    <source>
        <dbReference type="Proteomes" id="UP001154114"/>
    </source>
</evidence>
<dbReference type="GO" id="GO:0042802">
    <property type="term" value="F:identical protein binding"/>
    <property type="evidence" value="ECO:0007669"/>
    <property type="project" value="InterPro"/>
</dbReference>
<dbReference type="OrthoDB" id="112668at2759"/>
<protein>
    <submittedName>
        <fullName evidence="2">Uncharacterized protein</fullName>
    </submittedName>
</protein>
<gene>
    <name evidence="2" type="ORF">CINC_LOCUS6916</name>
</gene>
<accession>A0A9P0BXN2</accession>
<name>A0A9P0BXN2_CHRIL</name>
<dbReference type="GO" id="GO:0031053">
    <property type="term" value="P:primary miRNA processing"/>
    <property type="evidence" value="ECO:0007669"/>
    <property type="project" value="InterPro"/>
</dbReference>
<organism evidence="2 3">
    <name type="scientific">Chrysodeixis includens</name>
    <name type="common">Soybean looper</name>
    <name type="synonym">Pseudoplusia includens</name>
    <dbReference type="NCBI Taxonomy" id="689277"/>
    <lineage>
        <taxon>Eukaryota</taxon>
        <taxon>Metazoa</taxon>
        <taxon>Ecdysozoa</taxon>
        <taxon>Arthropoda</taxon>
        <taxon>Hexapoda</taxon>
        <taxon>Insecta</taxon>
        <taxon>Pterygota</taxon>
        <taxon>Neoptera</taxon>
        <taxon>Endopterygota</taxon>
        <taxon>Lepidoptera</taxon>
        <taxon>Glossata</taxon>
        <taxon>Ditrysia</taxon>
        <taxon>Noctuoidea</taxon>
        <taxon>Noctuidae</taxon>
        <taxon>Plusiinae</taxon>
        <taxon>Chrysodeixis</taxon>
    </lineage>
</organism>
<feature type="region of interest" description="Disordered" evidence="1">
    <location>
        <begin position="495"/>
        <end position="570"/>
    </location>
</feature>
<feature type="region of interest" description="Disordered" evidence="1">
    <location>
        <begin position="1"/>
        <end position="92"/>
    </location>
</feature>
<dbReference type="GO" id="GO:0020037">
    <property type="term" value="F:heme binding"/>
    <property type="evidence" value="ECO:0007669"/>
    <property type="project" value="InterPro"/>
</dbReference>
<feature type="compositionally biased region" description="Polar residues" evidence="1">
    <location>
        <begin position="199"/>
        <end position="228"/>
    </location>
</feature>
<dbReference type="Proteomes" id="UP001154114">
    <property type="component" value="Chromosome 21"/>
</dbReference>
<feature type="compositionally biased region" description="Polar residues" evidence="1">
    <location>
        <begin position="81"/>
        <end position="92"/>
    </location>
</feature>
<dbReference type="PANTHER" id="PTHR13482">
    <property type="entry name" value="MICRORNA PROCESSOR COMPLEX SUBUNIT DGCR8"/>
    <property type="match status" value="1"/>
</dbReference>
<dbReference type="PANTHER" id="PTHR13482:SF3">
    <property type="entry name" value="MICROPROCESSOR COMPLEX SUBUNIT DGCR8"/>
    <property type="match status" value="1"/>
</dbReference>
<evidence type="ECO:0000256" key="1">
    <source>
        <dbReference type="SAM" id="MobiDB-lite"/>
    </source>
</evidence>
<sequence>MSADHDHLYPPAKRQKTDSSSPQESDGHEPQGEMSPSDQILSRCVIREMIDSLDQHQGVHVPSAGDEDNNNEQTKRPEGESQGTPGTEANTGQEEILPEWAEKHTVNSEGCYVKKRFFLEDVSSPVEELPVDWITVCHISGMPVYMHRPTRVCTMARPYSLGGASLVKHSPPLSAIPCYAYRRGSEEEAKKRVRDQEVAEQTSQTTGDKLVATQSSSTTEQITPTLNISIKREVVSNDDEPDGSANNESRKKRAEQAGAPGASEPSARPAGAPPQPGDNAVSHRISPEQINNYCKTLFRFKTVTVYQSRSLETNSITHESRPKPKSYEHPITWAEATPNNRAPRLASTGLTENKTSVRRYQATKNIGDTRYGVGQGRSEIEHAPHSAPAAHNTQHSAPAAHNTPRSAPAAFNILRSAPTAHNTPRSAPAAYNTLRRAPAAHNTPRSAPAAHNTLRSAPAAHNTPHRYTIRTASLHRREKQPRAAVLNSMWNSAHHFHVPTNQSKRDHSRKQREEMSKENERYAQYQWTPRAWPPDPWYNRPPGPHHQDESDFWSRPKQGACMAWTPRKTE</sequence>
<feature type="compositionally biased region" description="Basic and acidic residues" evidence="1">
    <location>
        <begin position="545"/>
        <end position="554"/>
    </location>
</feature>
<reference evidence="2" key="1">
    <citation type="submission" date="2021-12" db="EMBL/GenBank/DDBJ databases">
        <authorList>
            <person name="King R."/>
        </authorList>
    </citation>
    <scope>NUCLEOTIDE SEQUENCE</scope>
</reference>
<dbReference type="EMBL" id="LR824024">
    <property type="protein sequence ID" value="CAH0595547.1"/>
    <property type="molecule type" value="Genomic_DNA"/>
</dbReference>
<dbReference type="Gene3D" id="2.20.70.10">
    <property type="match status" value="1"/>
</dbReference>
<feature type="compositionally biased region" description="Pro residues" evidence="1">
    <location>
        <begin position="531"/>
        <end position="544"/>
    </location>
</feature>
<dbReference type="AlphaFoldDB" id="A0A9P0BXN2"/>